<proteinExistence type="predicted"/>
<dbReference type="EMBL" id="UIDG01000112">
    <property type="protein sequence ID" value="SUS05608.1"/>
    <property type="molecule type" value="Genomic_DNA"/>
</dbReference>
<organism evidence="1">
    <name type="scientific">metagenome</name>
    <dbReference type="NCBI Taxonomy" id="256318"/>
    <lineage>
        <taxon>unclassified sequences</taxon>
        <taxon>metagenomes</taxon>
    </lineage>
</organism>
<sequence length="127" mass="13115">MMLRNLVLALSLLLVATPASAHAPGPGPNGGQIQHLANNAHVEVVARDNSILIYLFTPDNVPLPAEGVKATATVLSGGKPESIPLQVTGSNVMQGKGDFHAQPGMKVVLSIALPGGRPVQGRFTPLD</sequence>
<name>A0A380TDA1_9ZZZZ</name>
<gene>
    <name evidence="1" type="ORF">DF3PB_20076</name>
</gene>
<accession>A0A380TDA1</accession>
<reference evidence="1" key="1">
    <citation type="submission" date="2018-07" db="EMBL/GenBank/DDBJ databases">
        <authorList>
            <person name="Quirk P.G."/>
            <person name="Krulwich T.A."/>
        </authorList>
    </citation>
    <scope>NUCLEOTIDE SEQUENCE</scope>
</reference>
<dbReference type="AlphaFoldDB" id="A0A380TDA1"/>
<protein>
    <submittedName>
        <fullName evidence="1">Uncharacterized protein</fullName>
    </submittedName>
</protein>
<evidence type="ECO:0000313" key="1">
    <source>
        <dbReference type="EMBL" id="SUS05608.1"/>
    </source>
</evidence>